<dbReference type="PROSITE" id="PS01031">
    <property type="entry name" value="SHSP"/>
    <property type="match status" value="1"/>
</dbReference>
<gene>
    <name evidence="3" type="ORF">VitviT2T_021047</name>
</gene>
<protein>
    <recommendedName>
        <fullName evidence="2">SHSP domain-containing protein</fullName>
    </recommendedName>
</protein>
<evidence type="ECO:0000313" key="3">
    <source>
        <dbReference type="EMBL" id="WKA02899.1"/>
    </source>
</evidence>
<dbReference type="CDD" id="cd06464">
    <property type="entry name" value="ACD_sHsps-like"/>
    <property type="match status" value="1"/>
</dbReference>
<sequence>MLVYHQPSIGENYSWSRGYACSLACKEQSGLHPWINYELFNLRPMESLKQHAGVDCFELNPPLFNVTNPGSFCTHSDHSLITSPLQLVSVQFPMESTAGPSHIHGTKKKEPKPVGPQPQVLAVAPLNSMPYIGPDMSYSLPTEADGGAPQRVRPDIIFMPFGPMEEEPDIAVTKNGVGLTGSAAMGKVGSSFGLVDIGEFEDSYLFRVSLPGAARDERRFSCDIKPDGNILIKGVTTTEENQGRTLQTKVIAAAIMRTISLTFDRHSAKTGLKNDHGDACDGPSFVCPLTSSLHGSIDVAVAGKAAMAITIRFLVAASLSPKKKKKDSYWLPAHKLRKRLSLEMKDCRRNCKNLLNRLTSAASVIVAGLAVGLASIGLGVQDLRDETYKSWSFAYQEPRLTWVNQLGLGRLQSKSNHPQNTKGLQHIQLGKWLSDTHGERDNEKEPGNPQQHVLAVGPLNSIPYFNPDMLESWSPEADNETVERAGPGVILPKKEWDDSIDATRRGVGLTRTAALGMVGPSVGLLDIGEMEDSYMFRVSLPGVAANERLFSCNIKPDGNVFIKGVSTTGEETVYRNSQLFKMKSQNLCPPGPFSISFELPGPVDDQQISTSFENGVFEAMVKKR</sequence>
<dbReference type="InterPro" id="IPR039321">
    <property type="entry name" value="IDM2/3-like"/>
</dbReference>
<dbReference type="Proteomes" id="UP001227230">
    <property type="component" value="Chromosome 14"/>
</dbReference>
<dbReference type="PANTHER" id="PTHR34661:SF8">
    <property type="entry name" value="ALPHA-CRYSTALLIN DOMAIN-CONTAINING PROTEIN 22.3"/>
    <property type="match status" value="1"/>
</dbReference>
<feature type="domain" description="SHSP" evidence="2">
    <location>
        <begin position="513"/>
        <end position="624"/>
    </location>
</feature>
<keyword evidence="4" id="KW-1185">Reference proteome</keyword>
<dbReference type="InterPro" id="IPR002068">
    <property type="entry name" value="A-crystallin/Hsp20_dom"/>
</dbReference>
<proteinExistence type="inferred from homology"/>
<evidence type="ECO:0000259" key="2">
    <source>
        <dbReference type="PROSITE" id="PS01031"/>
    </source>
</evidence>
<organism evidence="3 4">
    <name type="scientific">Vitis vinifera</name>
    <name type="common">Grape</name>
    <dbReference type="NCBI Taxonomy" id="29760"/>
    <lineage>
        <taxon>Eukaryota</taxon>
        <taxon>Viridiplantae</taxon>
        <taxon>Streptophyta</taxon>
        <taxon>Embryophyta</taxon>
        <taxon>Tracheophyta</taxon>
        <taxon>Spermatophyta</taxon>
        <taxon>Magnoliopsida</taxon>
        <taxon>eudicotyledons</taxon>
        <taxon>Gunneridae</taxon>
        <taxon>Pentapetalae</taxon>
        <taxon>rosids</taxon>
        <taxon>Vitales</taxon>
        <taxon>Vitaceae</taxon>
        <taxon>Viteae</taxon>
        <taxon>Vitis</taxon>
    </lineage>
</organism>
<comment type="similarity">
    <text evidence="1">Belongs to the small heat shock protein (HSP20) family.</text>
</comment>
<dbReference type="PANTHER" id="PTHR34661">
    <property type="entry name" value="INCREASED DNA METHYLATION 3"/>
    <property type="match status" value="1"/>
</dbReference>
<evidence type="ECO:0000256" key="1">
    <source>
        <dbReference type="PROSITE-ProRule" id="PRU00285"/>
    </source>
</evidence>
<evidence type="ECO:0000313" key="4">
    <source>
        <dbReference type="Proteomes" id="UP001227230"/>
    </source>
</evidence>
<dbReference type="Gene3D" id="2.60.40.790">
    <property type="match status" value="1"/>
</dbReference>
<dbReference type="SUPFAM" id="SSF49764">
    <property type="entry name" value="HSP20-like chaperones"/>
    <property type="match status" value="1"/>
</dbReference>
<reference evidence="3 4" key="1">
    <citation type="journal article" date="2023" name="Hortic Res">
        <title>The complete reference genome for grapevine (Vitis vinifera L.) genetics and breeding.</title>
        <authorList>
            <person name="Shi X."/>
            <person name="Cao S."/>
            <person name="Wang X."/>
            <person name="Huang S."/>
            <person name="Wang Y."/>
            <person name="Liu Z."/>
            <person name="Liu W."/>
            <person name="Leng X."/>
            <person name="Peng Y."/>
            <person name="Wang N."/>
            <person name="Wang Y."/>
            <person name="Ma Z."/>
            <person name="Xu X."/>
            <person name="Zhang F."/>
            <person name="Xue H."/>
            <person name="Zhong H."/>
            <person name="Wang Y."/>
            <person name="Zhang K."/>
            <person name="Velt A."/>
            <person name="Avia K."/>
            <person name="Holtgrawe D."/>
            <person name="Grimplet J."/>
            <person name="Matus J.T."/>
            <person name="Ware D."/>
            <person name="Wu X."/>
            <person name="Wang H."/>
            <person name="Liu C."/>
            <person name="Fang Y."/>
            <person name="Rustenholz C."/>
            <person name="Cheng Z."/>
            <person name="Xiao H."/>
            <person name="Zhou Y."/>
        </authorList>
    </citation>
    <scope>NUCLEOTIDE SEQUENCE [LARGE SCALE GENOMIC DNA]</scope>
    <source>
        <strain evidence="4">cv. Pinot noir / PN40024</strain>
        <tissue evidence="3">Leaf</tissue>
    </source>
</reference>
<dbReference type="EMBL" id="CP126661">
    <property type="protein sequence ID" value="WKA02899.1"/>
    <property type="molecule type" value="Genomic_DNA"/>
</dbReference>
<accession>A0ABY9D5R6</accession>
<name>A0ABY9D5R6_VITVI</name>
<dbReference type="InterPro" id="IPR008978">
    <property type="entry name" value="HSP20-like_chaperone"/>
</dbReference>